<dbReference type="KEGG" id="cmag:CBW24_02555"/>
<dbReference type="RefSeq" id="WP_097372576.1">
    <property type="nucleotide sequence ID" value="NZ_CP021404.1"/>
</dbReference>
<dbReference type="OrthoDB" id="9792626at2"/>
<evidence type="ECO:0000313" key="4">
    <source>
        <dbReference type="Proteomes" id="UP000219050"/>
    </source>
</evidence>
<dbReference type="Proteomes" id="UP000219050">
    <property type="component" value="Chromosome"/>
</dbReference>
<name>A0A291LWB4_9RHOB</name>
<dbReference type="Pfam" id="PF00903">
    <property type="entry name" value="Glyoxalase"/>
    <property type="match status" value="1"/>
</dbReference>
<dbReference type="Gene3D" id="3.10.180.10">
    <property type="entry name" value="2,3-Dihydroxybiphenyl 1,2-Dioxygenase, domain 1"/>
    <property type="match status" value="1"/>
</dbReference>
<sequence>MTQAVRGVNHVTLAVTDLDRSVAFYRDLLGFRLRALWPDGAYLEAGPLWLCLARGASVTERGDYTHLAFDVAEPDFPALAKKVSAAARLWRDNRSEGASLYFLDPDGHRLELHVGTLDSRLAAYRDGGRVQVFD</sequence>
<evidence type="ECO:0000313" key="3">
    <source>
        <dbReference type="EMBL" id="ATI40990.1"/>
    </source>
</evidence>
<proteinExistence type="predicted"/>
<dbReference type="GO" id="GO:0046872">
    <property type="term" value="F:metal ion binding"/>
    <property type="evidence" value="ECO:0007669"/>
    <property type="project" value="UniProtKB-KW"/>
</dbReference>
<keyword evidence="4" id="KW-1185">Reference proteome</keyword>
<dbReference type="PANTHER" id="PTHR21366">
    <property type="entry name" value="GLYOXALASE FAMILY PROTEIN"/>
    <property type="match status" value="1"/>
</dbReference>
<dbReference type="AlphaFoldDB" id="A0A291LWB4"/>
<dbReference type="PROSITE" id="PS51819">
    <property type="entry name" value="VOC"/>
    <property type="match status" value="1"/>
</dbReference>
<dbReference type="PROSITE" id="PS00934">
    <property type="entry name" value="GLYOXALASE_I_1"/>
    <property type="match status" value="1"/>
</dbReference>
<dbReference type="InterPro" id="IPR004360">
    <property type="entry name" value="Glyas_Fos-R_dOase_dom"/>
</dbReference>
<keyword evidence="1" id="KW-0479">Metal-binding</keyword>
<keyword evidence="3" id="KW-0808">Transferase</keyword>
<reference evidence="3 4" key="1">
    <citation type="submission" date="2017-05" db="EMBL/GenBank/DDBJ databases">
        <title>Comparative genomic and metabolic analysis of manganese-oxidizing mechanisms in Celeribater manganoxidans DY25T: its adaption to the environment of polymetallic nodule.</title>
        <authorList>
            <person name="Wang X."/>
        </authorList>
    </citation>
    <scope>NUCLEOTIDE SEQUENCE [LARGE SCALE GENOMIC DNA]</scope>
    <source>
        <strain evidence="3 4">DY25</strain>
    </source>
</reference>
<dbReference type="SUPFAM" id="SSF54593">
    <property type="entry name" value="Glyoxalase/Bleomycin resistance protein/Dihydroxybiphenyl dioxygenase"/>
    <property type="match status" value="1"/>
</dbReference>
<dbReference type="InterPro" id="IPR018146">
    <property type="entry name" value="Glyoxalase_1_CS"/>
</dbReference>
<organism evidence="3 4">
    <name type="scientific">Pacificitalea manganoxidans</name>
    <dbReference type="NCBI Taxonomy" id="1411902"/>
    <lineage>
        <taxon>Bacteria</taxon>
        <taxon>Pseudomonadati</taxon>
        <taxon>Pseudomonadota</taxon>
        <taxon>Alphaproteobacteria</taxon>
        <taxon>Rhodobacterales</taxon>
        <taxon>Paracoccaceae</taxon>
        <taxon>Pacificitalea</taxon>
    </lineage>
</organism>
<evidence type="ECO:0000259" key="2">
    <source>
        <dbReference type="PROSITE" id="PS51819"/>
    </source>
</evidence>
<dbReference type="InterPro" id="IPR050383">
    <property type="entry name" value="GlyoxalaseI/FosfomycinResist"/>
</dbReference>
<gene>
    <name evidence="3" type="ORF">CBW24_02555</name>
</gene>
<feature type="domain" description="VOC" evidence="2">
    <location>
        <begin position="7"/>
        <end position="115"/>
    </location>
</feature>
<dbReference type="InterPro" id="IPR037523">
    <property type="entry name" value="VOC_core"/>
</dbReference>
<dbReference type="PANTHER" id="PTHR21366:SF14">
    <property type="entry name" value="GLYOXALASE DOMAIN-CONTAINING PROTEIN 5"/>
    <property type="match status" value="1"/>
</dbReference>
<dbReference type="GO" id="GO:0016740">
    <property type="term" value="F:transferase activity"/>
    <property type="evidence" value="ECO:0007669"/>
    <property type="project" value="UniProtKB-KW"/>
</dbReference>
<dbReference type="InterPro" id="IPR029068">
    <property type="entry name" value="Glyas_Bleomycin-R_OHBP_Dase"/>
</dbReference>
<accession>A0A291LWB4</accession>
<dbReference type="EMBL" id="CP021404">
    <property type="protein sequence ID" value="ATI40990.1"/>
    <property type="molecule type" value="Genomic_DNA"/>
</dbReference>
<evidence type="ECO:0000256" key="1">
    <source>
        <dbReference type="ARBA" id="ARBA00022723"/>
    </source>
</evidence>
<protein>
    <submittedName>
        <fullName evidence="3">Glutathione transferase</fullName>
    </submittedName>
</protein>
<dbReference type="GO" id="GO:0004462">
    <property type="term" value="F:lactoylglutathione lyase activity"/>
    <property type="evidence" value="ECO:0007669"/>
    <property type="project" value="InterPro"/>
</dbReference>